<accession>A0A1B3ZDQ9</accession>
<reference evidence="1 2" key="1">
    <citation type="submission" date="2016-01" db="EMBL/GenBank/DDBJ databases">
        <title>Complete genome and mega plasmid sequence of Sphingomonas panacis DCY99 elicits systemic resistance in rice to Xanthomonas oryzae.</title>
        <authorList>
            <person name="Kim Y.J."/>
            <person name="Yang D.C."/>
            <person name="Sing P."/>
        </authorList>
    </citation>
    <scope>NUCLEOTIDE SEQUENCE [LARGE SCALE GENOMIC DNA]</scope>
    <source>
        <strain evidence="1 2">DCY99</strain>
    </source>
</reference>
<protein>
    <submittedName>
        <fullName evidence="1">Uncharacterized protein</fullName>
    </submittedName>
</protein>
<organism evidence="1 2">
    <name type="scientific">Sphingomonas panacis</name>
    <dbReference type="NCBI Taxonomy" id="1560345"/>
    <lineage>
        <taxon>Bacteria</taxon>
        <taxon>Pseudomonadati</taxon>
        <taxon>Pseudomonadota</taxon>
        <taxon>Alphaproteobacteria</taxon>
        <taxon>Sphingomonadales</taxon>
        <taxon>Sphingomonadaceae</taxon>
        <taxon>Sphingomonas</taxon>
    </lineage>
</organism>
<sequence>MDPVRMSHVLYNTWLDRRTIAWHVSDKTPTPRQKSHSTAYPATLVLDYAAASALPNGPTARLSIDVDLADAQDPVEKAKRLLDLPIVIAPRYRRPGNDRSFGGASFHTIKGASVIGPMPAQWPVDRTITAYSQYLGSYGQGGVGLSGWQLNGGSWIVLPISDSQSWITLTKEEMNPSADRARLDIKIDQRIIGVHPNGMQEFWPWEHRYCSHDPIMDLPDFAQLRPRVVRFAATASGFLLEAGDGGQTWRFEMGDHLPRPRWGGTGTPRDLYDGENVAATFILTHGCYLDV</sequence>
<name>A0A1B3ZDQ9_9SPHN</name>
<gene>
    <name evidence="1" type="ORF">AWL63_18120</name>
</gene>
<evidence type="ECO:0000313" key="1">
    <source>
        <dbReference type="EMBL" id="AOH85564.1"/>
    </source>
</evidence>
<dbReference type="AlphaFoldDB" id="A0A1B3ZDQ9"/>
<proteinExistence type="predicted"/>
<keyword evidence="2" id="KW-1185">Reference proteome</keyword>
<dbReference type="KEGG" id="span:AWL63_18120"/>
<dbReference type="Proteomes" id="UP000094256">
    <property type="component" value="Chromosome"/>
</dbReference>
<dbReference type="EMBL" id="CP014168">
    <property type="protein sequence ID" value="AOH85564.1"/>
    <property type="molecule type" value="Genomic_DNA"/>
</dbReference>
<evidence type="ECO:0000313" key="2">
    <source>
        <dbReference type="Proteomes" id="UP000094256"/>
    </source>
</evidence>